<proteinExistence type="predicted"/>
<feature type="compositionally biased region" description="Polar residues" evidence="1">
    <location>
        <begin position="1"/>
        <end position="14"/>
    </location>
</feature>
<sequence>MMNRQMNHNLQPNKLWQRDESLRHQQHQATPHDNTPRQPARPLPQNANRTAVFTPTSAPAKSPARNTDKQRLSRDESEFSQLLNGEGSAAPLTPITPLSLIDPDALLSAPQEAQTVENPQAAALWQIVEPQLSQSLETQEAFPASFSMILPQLGEVKAQVNTLAGGGLDVALGFSPALFNVVRGSETACGENLSRRMSQRVRLRFKRWEALS</sequence>
<dbReference type="KEGG" id="pmak:PMPD1_1379"/>
<evidence type="ECO:0000313" key="2">
    <source>
        <dbReference type="EMBL" id="QKJ86338.1"/>
    </source>
</evidence>
<name>A0A6M8U6P8_9GAMM</name>
<organism evidence="2 3">
    <name type="scientific">Paramixta manurensis</name>
    <dbReference type="NCBI Taxonomy" id="2740817"/>
    <lineage>
        <taxon>Bacteria</taxon>
        <taxon>Pseudomonadati</taxon>
        <taxon>Pseudomonadota</taxon>
        <taxon>Gammaproteobacteria</taxon>
        <taxon>Enterobacterales</taxon>
        <taxon>Erwiniaceae</taxon>
        <taxon>Paramixta</taxon>
    </lineage>
</organism>
<feature type="compositionally biased region" description="Polar residues" evidence="1">
    <location>
        <begin position="27"/>
        <end position="37"/>
    </location>
</feature>
<dbReference type="Proteomes" id="UP000505325">
    <property type="component" value="Chromosome"/>
</dbReference>
<gene>
    <name evidence="2" type="ORF">PMPD1_1379</name>
</gene>
<reference evidence="2 3" key="1">
    <citation type="submission" date="2020-06" db="EMBL/GenBank/DDBJ databases">
        <title>Genome sequence of Paramixta manurensis strain PD-1.</title>
        <authorList>
            <person name="Lee C.W."/>
            <person name="Kim J."/>
        </authorList>
    </citation>
    <scope>NUCLEOTIDE SEQUENCE [LARGE SCALE GENOMIC DNA]</scope>
    <source>
        <strain evidence="2 3">PD-1</strain>
    </source>
</reference>
<keyword evidence="3" id="KW-1185">Reference proteome</keyword>
<feature type="compositionally biased region" description="Polar residues" evidence="1">
    <location>
        <begin position="45"/>
        <end position="59"/>
    </location>
</feature>
<dbReference type="InterPro" id="IPR049757">
    <property type="entry name" value="T3SS_HrpP-like_C"/>
</dbReference>
<evidence type="ECO:0000313" key="3">
    <source>
        <dbReference type="Proteomes" id="UP000505325"/>
    </source>
</evidence>
<dbReference type="CDD" id="cd17468">
    <property type="entry name" value="T3SS_HrpP_C"/>
    <property type="match status" value="1"/>
</dbReference>
<dbReference type="AlphaFoldDB" id="A0A6M8U6P8"/>
<accession>A0A6M8U6P8</accession>
<dbReference type="EMBL" id="CP054212">
    <property type="protein sequence ID" value="QKJ86338.1"/>
    <property type="molecule type" value="Genomic_DNA"/>
</dbReference>
<evidence type="ECO:0000256" key="1">
    <source>
        <dbReference type="SAM" id="MobiDB-lite"/>
    </source>
</evidence>
<protein>
    <recommendedName>
        <fullName evidence="4">Type III secretion protein</fullName>
    </recommendedName>
</protein>
<feature type="region of interest" description="Disordered" evidence="1">
    <location>
        <begin position="1"/>
        <end position="96"/>
    </location>
</feature>
<feature type="compositionally biased region" description="Basic and acidic residues" evidence="1">
    <location>
        <begin position="66"/>
        <end position="77"/>
    </location>
</feature>
<evidence type="ECO:0008006" key="4">
    <source>
        <dbReference type="Google" id="ProtNLM"/>
    </source>
</evidence>